<dbReference type="Proteomes" id="UP000525389">
    <property type="component" value="Unassembled WGS sequence"/>
</dbReference>
<organism evidence="2 3">
    <name type="scientific">Deinococcus budaensis</name>
    <dbReference type="NCBI Taxonomy" id="1665626"/>
    <lineage>
        <taxon>Bacteria</taxon>
        <taxon>Thermotogati</taxon>
        <taxon>Deinococcota</taxon>
        <taxon>Deinococci</taxon>
        <taxon>Deinococcales</taxon>
        <taxon>Deinococcaceae</taxon>
        <taxon>Deinococcus</taxon>
    </lineage>
</organism>
<dbReference type="InterPro" id="IPR025272">
    <property type="entry name" value="SocA_Panacea"/>
</dbReference>
<evidence type="ECO:0000313" key="2">
    <source>
        <dbReference type="EMBL" id="MBB5233238.1"/>
    </source>
</evidence>
<sequence>MILSIDDPTRTGYAAEVVANALLDLARAEGRTLTQLQVHKLVYIAHGWTLALLGRPLIYNTVHAWRRGPVVRRLWDHWGGRGRTPIAEPLPVSPGEPDLGADPAAQEVIRSVWTTYGQMNGDELSRLTHLEGSPWTQVFGHSGAGPSSDLIPNEVTREYYTALARSA</sequence>
<keyword evidence="3" id="KW-1185">Reference proteome</keyword>
<evidence type="ECO:0000313" key="3">
    <source>
        <dbReference type="Proteomes" id="UP000525389"/>
    </source>
</evidence>
<dbReference type="Pfam" id="PF13274">
    <property type="entry name" value="SocA_Panacea"/>
    <property type="match status" value="1"/>
</dbReference>
<accession>A0A7W8LNZ2</accession>
<protein>
    <submittedName>
        <fullName evidence="2">Putative phage-associated protein</fullName>
    </submittedName>
</protein>
<comment type="caution">
    <text evidence="2">The sequence shown here is derived from an EMBL/GenBank/DDBJ whole genome shotgun (WGS) entry which is preliminary data.</text>
</comment>
<dbReference type="EMBL" id="JACHFN010000002">
    <property type="protein sequence ID" value="MBB5233238.1"/>
    <property type="molecule type" value="Genomic_DNA"/>
</dbReference>
<reference evidence="2 3" key="1">
    <citation type="submission" date="2020-08" db="EMBL/GenBank/DDBJ databases">
        <title>Genomic Encyclopedia of Type Strains, Phase IV (KMG-IV): sequencing the most valuable type-strain genomes for metagenomic binning, comparative biology and taxonomic classification.</title>
        <authorList>
            <person name="Goeker M."/>
        </authorList>
    </citation>
    <scope>NUCLEOTIDE SEQUENCE [LARGE SCALE GENOMIC DNA]</scope>
    <source>
        <strain evidence="2 3">DSM 101791</strain>
    </source>
</reference>
<gene>
    <name evidence="2" type="ORF">HNQ09_000655</name>
</gene>
<dbReference type="AlphaFoldDB" id="A0A7W8LNZ2"/>
<name>A0A7W8LNZ2_9DEIO</name>
<proteinExistence type="predicted"/>
<evidence type="ECO:0000259" key="1">
    <source>
        <dbReference type="Pfam" id="PF13274"/>
    </source>
</evidence>
<dbReference type="RefSeq" id="WP_184025436.1">
    <property type="nucleotide sequence ID" value="NZ_JACHFN010000002.1"/>
</dbReference>
<feature type="domain" description="Antitoxin SocA-like Panacea" evidence="1">
    <location>
        <begin position="39"/>
        <end position="135"/>
    </location>
</feature>